<evidence type="ECO:0000313" key="2">
    <source>
        <dbReference type="Proteomes" id="UP000182888"/>
    </source>
</evidence>
<proteinExistence type="predicted"/>
<dbReference type="EMBL" id="CCND01000050">
    <property type="protein sequence ID" value="CDX62851.1"/>
    <property type="molecule type" value="Genomic_DNA"/>
</dbReference>
<accession>A0A0K2W6I9</accession>
<organism evidence="1 2">
    <name type="scientific">Mesorhizobium plurifarium</name>
    <dbReference type="NCBI Taxonomy" id="69974"/>
    <lineage>
        <taxon>Bacteria</taxon>
        <taxon>Pseudomonadati</taxon>
        <taxon>Pseudomonadota</taxon>
        <taxon>Alphaproteobacteria</taxon>
        <taxon>Hyphomicrobiales</taxon>
        <taxon>Phyllobacteriaceae</taxon>
        <taxon>Mesorhizobium</taxon>
    </lineage>
</organism>
<gene>
    <name evidence="1" type="ORF">MPL1032_70092</name>
</gene>
<dbReference type="AlphaFoldDB" id="A0A0K2W6I9"/>
<evidence type="ECO:0000313" key="1">
    <source>
        <dbReference type="EMBL" id="CDX62851.1"/>
    </source>
</evidence>
<name>A0A0K2W6I9_MESPL</name>
<dbReference type="Proteomes" id="UP000182888">
    <property type="component" value="Unassembled WGS sequence"/>
</dbReference>
<protein>
    <submittedName>
        <fullName evidence="1">Uncharacterized protein</fullName>
    </submittedName>
</protein>
<reference evidence="2" key="1">
    <citation type="submission" date="2014-08" db="EMBL/GenBank/DDBJ databases">
        <authorList>
            <person name="Edwards T."/>
        </authorList>
    </citation>
    <scope>NUCLEOTIDE SEQUENCE [LARGE SCALE GENOMIC DNA]</scope>
</reference>
<sequence length="57" mass="6505">MPASDVAAVSPRPYNCKESLHSKFTFVIFHNYSQSQNITSQMQHNHLSTTWEANPIL</sequence>